<dbReference type="KEGG" id="vgu:HYG85_14390"/>
<dbReference type="SUPFAM" id="SSF53067">
    <property type="entry name" value="Actin-like ATPase domain"/>
    <property type="match status" value="1"/>
</dbReference>
<dbReference type="GO" id="GO:0042732">
    <property type="term" value="P:D-xylose metabolic process"/>
    <property type="evidence" value="ECO:0007669"/>
    <property type="project" value="UniProtKB-KW"/>
</dbReference>
<dbReference type="PANTHER" id="PTHR18964:SF149">
    <property type="entry name" value="BIFUNCTIONAL UDP-N-ACETYLGLUCOSAMINE 2-EPIMERASE_N-ACETYLMANNOSAMINE KINASE"/>
    <property type="match status" value="1"/>
</dbReference>
<dbReference type="Pfam" id="PF13412">
    <property type="entry name" value="HTH_24"/>
    <property type="match status" value="1"/>
</dbReference>
<dbReference type="InterPro" id="IPR036390">
    <property type="entry name" value="WH_DNA-bd_sf"/>
</dbReference>
<dbReference type="InterPro" id="IPR036388">
    <property type="entry name" value="WH-like_DNA-bd_sf"/>
</dbReference>
<comment type="similarity">
    <text evidence="2">Belongs to the ROK (NagC/XylR) family.</text>
</comment>
<gene>
    <name evidence="4" type="ORF">HYG85_14390</name>
</gene>
<dbReference type="EMBL" id="CP058561">
    <property type="protein sequence ID" value="QUH30040.1"/>
    <property type="molecule type" value="Genomic_DNA"/>
</dbReference>
<dbReference type="PANTHER" id="PTHR18964">
    <property type="entry name" value="ROK (REPRESSOR, ORF, KINASE) FAMILY"/>
    <property type="match status" value="1"/>
</dbReference>
<name>A0A8J8SD34_9FIRM</name>
<proteinExistence type="inferred from homology"/>
<keyword evidence="3" id="KW-0859">Xylose metabolism</keyword>
<dbReference type="AlphaFoldDB" id="A0A8J8SD34"/>
<evidence type="ECO:0000313" key="4">
    <source>
        <dbReference type="EMBL" id="QUH30040.1"/>
    </source>
</evidence>
<dbReference type="Gene3D" id="3.30.420.40">
    <property type="match status" value="2"/>
</dbReference>
<protein>
    <submittedName>
        <fullName evidence="4">ROK family transcriptional regulator</fullName>
    </submittedName>
</protein>
<dbReference type="SUPFAM" id="SSF46785">
    <property type="entry name" value="Winged helix' DNA-binding domain"/>
    <property type="match status" value="1"/>
</dbReference>
<organism evidence="4 5">
    <name type="scientific">Vallitalea guaymasensis</name>
    <dbReference type="NCBI Taxonomy" id="1185412"/>
    <lineage>
        <taxon>Bacteria</taxon>
        <taxon>Bacillati</taxon>
        <taxon>Bacillota</taxon>
        <taxon>Clostridia</taxon>
        <taxon>Lachnospirales</taxon>
        <taxon>Vallitaleaceae</taxon>
        <taxon>Vallitalea</taxon>
    </lineage>
</organism>
<sequence>MIKVTSPDLMKINNKKQILELIYSEKNIYRAQIAEMTNMSNQTITNLVKELLNEGIVKEVTIENKSKGRNPMALSINNENICSIGVEVSVEKINVGLFDVDGDMLVDRTYKRQDDIGNVLDIVKDLLEQVISYADKKRILGIGISIEGIINSLSGLVIKSKNLGLDGVNILKELEYLGIPVLIKNDVNMLAETDYGKQLLNNYMLIKLDSGIGAALVLDGSLLKSSQTVGEFGHVRIHSIDEPKQCECGQKGCLTTEASITAIEKKSGLFLESFVEQYKSGDSRIRAIIEDVSRYICEPLINIITLLDLERVIFTGKLVNSLGDEFIDSISQYIDRSINSFSSYKDLKILKNVNVIERCAGYVFYDYFLNWREHL</sequence>
<dbReference type="Proteomes" id="UP000677305">
    <property type="component" value="Chromosome"/>
</dbReference>
<reference evidence="4 5" key="1">
    <citation type="submission" date="2020-07" db="EMBL/GenBank/DDBJ databases">
        <title>Vallitalea guaymasensis genome.</title>
        <authorList>
            <person name="Postec A."/>
        </authorList>
    </citation>
    <scope>NUCLEOTIDE SEQUENCE [LARGE SCALE GENOMIC DNA]</scope>
    <source>
        <strain evidence="4 5">Ra1766G1</strain>
    </source>
</reference>
<dbReference type="Pfam" id="PF00480">
    <property type="entry name" value="ROK"/>
    <property type="match status" value="1"/>
</dbReference>
<keyword evidence="5" id="KW-1185">Reference proteome</keyword>
<evidence type="ECO:0000256" key="2">
    <source>
        <dbReference type="ARBA" id="ARBA00006479"/>
    </source>
</evidence>
<dbReference type="InterPro" id="IPR000600">
    <property type="entry name" value="ROK"/>
</dbReference>
<dbReference type="RefSeq" id="WP_113673543.1">
    <property type="nucleotide sequence ID" value="NZ_CP058561.1"/>
</dbReference>
<accession>A0A8J8SD34</accession>
<comment type="function">
    <text evidence="1">Transcriptional repressor of xylose-utilizing enzymes.</text>
</comment>
<evidence type="ECO:0000256" key="1">
    <source>
        <dbReference type="ARBA" id="ARBA00002486"/>
    </source>
</evidence>
<evidence type="ECO:0000256" key="3">
    <source>
        <dbReference type="ARBA" id="ARBA00022629"/>
    </source>
</evidence>
<dbReference type="Gene3D" id="1.10.10.10">
    <property type="entry name" value="Winged helix-like DNA-binding domain superfamily/Winged helix DNA-binding domain"/>
    <property type="match status" value="1"/>
</dbReference>
<keyword evidence="3" id="KW-0119">Carbohydrate metabolism</keyword>
<evidence type="ECO:0000313" key="5">
    <source>
        <dbReference type="Proteomes" id="UP000677305"/>
    </source>
</evidence>
<dbReference type="OrthoDB" id="9796533at2"/>
<dbReference type="InterPro" id="IPR043129">
    <property type="entry name" value="ATPase_NBD"/>
</dbReference>